<dbReference type="GO" id="GO:0016020">
    <property type="term" value="C:membrane"/>
    <property type="evidence" value="ECO:0007669"/>
    <property type="project" value="UniProtKB-SubCell"/>
</dbReference>
<keyword evidence="4" id="KW-1133">Transmembrane helix</keyword>
<dbReference type="SUPFAM" id="SSF52540">
    <property type="entry name" value="P-loop containing nucleoside triphosphate hydrolases"/>
    <property type="match status" value="1"/>
</dbReference>
<evidence type="ECO:0000313" key="7">
    <source>
        <dbReference type="EMBL" id="ETK94044.1"/>
    </source>
</evidence>
<feature type="non-terminal residue" evidence="7">
    <location>
        <position position="103"/>
    </location>
</feature>
<evidence type="ECO:0000256" key="4">
    <source>
        <dbReference type="ARBA" id="ARBA00022989"/>
    </source>
</evidence>
<dbReference type="InterPro" id="IPR050352">
    <property type="entry name" value="ABCG_transporters"/>
</dbReference>
<gene>
    <name evidence="7" type="ORF">L915_02844</name>
</gene>
<comment type="subcellular location">
    <subcellularLocation>
        <location evidence="1">Membrane</location>
        <topology evidence="1">Multi-pass membrane protein</topology>
    </subcellularLocation>
</comment>
<reference evidence="7" key="1">
    <citation type="submission" date="2013-11" db="EMBL/GenBank/DDBJ databases">
        <title>The Genome Sequence of Phytophthora parasitica CJ02B3.</title>
        <authorList>
            <consortium name="The Broad Institute Genomics Platform"/>
            <person name="Russ C."/>
            <person name="Tyler B."/>
            <person name="Panabieres F."/>
            <person name="Shan W."/>
            <person name="Tripathy S."/>
            <person name="Grunwald N."/>
            <person name="Machado M."/>
            <person name="Johnson C.S."/>
            <person name="Arredondo F."/>
            <person name="Hong C."/>
            <person name="Coffey M."/>
            <person name="Young S.K."/>
            <person name="Zeng Q."/>
            <person name="Gargeya S."/>
            <person name="Fitzgerald M."/>
            <person name="Abouelleil A."/>
            <person name="Alvarado L."/>
            <person name="Chapman S.B."/>
            <person name="Gainer-Dewar J."/>
            <person name="Goldberg J."/>
            <person name="Griggs A."/>
            <person name="Gujja S."/>
            <person name="Hansen M."/>
            <person name="Howarth C."/>
            <person name="Imamovic A."/>
            <person name="Ireland A."/>
            <person name="Larimer J."/>
            <person name="McCowan C."/>
            <person name="Murphy C."/>
            <person name="Pearson M."/>
            <person name="Poon T.W."/>
            <person name="Priest M."/>
            <person name="Roberts A."/>
            <person name="Saif S."/>
            <person name="Shea T."/>
            <person name="Sykes S."/>
            <person name="Wortman J."/>
            <person name="Nusbaum C."/>
            <person name="Birren B."/>
        </authorList>
    </citation>
    <scope>NUCLEOTIDE SEQUENCE [LARGE SCALE GENOMIC DNA]</scope>
    <source>
        <strain evidence="7">CJ02B3</strain>
    </source>
</reference>
<feature type="domain" description="ABC transporter" evidence="6">
    <location>
        <begin position="62"/>
        <end position="103"/>
    </location>
</feature>
<dbReference type="VEuPathDB" id="FungiDB:PPTG_22173"/>
<evidence type="ECO:0000256" key="3">
    <source>
        <dbReference type="ARBA" id="ARBA00022692"/>
    </source>
</evidence>
<accession>W2HFY4</accession>
<dbReference type="GO" id="GO:0016887">
    <property type="term" value="F:ATP hydrolysis activity"/>
    <property type="evidence" value="ECO:0007669"/>
    <property type="project" value="InterPro"/>
</dbReference>
<dbReference type="EMBL" id="KI684736">
    <property type="protein sequence ID" value="ETK94044.1"/>
    <property type="molecule type" value="Genomic_DNA"/>
</dbReference>
<evidence type="ECO:0000256" key="1">
    <source>
        <dbReference type="ARBA" id="ARBA00004141"/>
    </source>
</evidence>
<dbReference type="GO" id="GO:0005524">
    <property type="term" value="F:ATP binding"/>
    <property type="evidence" value="ECO:0007669"/>
    <property type="project" value="InterPro"/>
</dbReference>
<dbReference type="PANTHER" id="PTHR48041:SF139">
    <property type="entry name" value="PROTEIN SCARLET"/>
    <property type="match status" value="1"/>
</dbReference>
<dbReference type="AlphaFoldDB" id="W2HFY4"/>
<keyword evidence="2" id="KW-0813">Transport</keyword>
<organism evidence="7">
    <name type="scientific">Phytophthora nicotianae</name>
    <name type="common">Potato buckeye rot agent</name>
    <name type="synonym">Phytophthora parasitica</name>
    <dbReference type="NCBI Taxonomy" id="4792"/>
    <lineage>
        <taxon>Eukaryota</taxon>
        <taxon>Sar</taxon>
        <taxon>Stramenopiles</taxon>
        <taxon>Oomycota</taxon>
        <taxon>Peronosporomycetes</taxon>
        <taxon>Peronosporales</taxon>
        <taxon>Peronosporaceae</taxon>
        <taxon>Phytophthora</taxon>
    </lineage>
</organism>
<protein>
    <recommendedName>
        <fullName evidence="6">ABC transporter domain-containing protein</fullName>
    </recommendedName>
</protein>
<dbReference type="Gene3D" id="3.40.50.300">
    <property type="entry name" value="P-loop containing nucleotide triphosphate hydrolases"/>
    <property type="match status" value="1"/>
</dbReference>
<dbReference type="GO" id="GO:0042626">
    <property type="term" value="F:ATPase-coupled transmembrane transporter activity"/>
    <property type="evidence" value="ECO:0007669"/>
    <property type="project" value="TreeGrafter"/>
</dbReference>
<dbReference type="Proteomes" id="UP000053236">
    <property type="component" value="Unassembled WGS sequence"/>
</dbReference>
<name>W2HFY4_PHYNI</name>
<keyword evidence="5" id="KW-0472">Membrane</keyword>
<evidence type="ECO:0000256" key="2">
    <source>
        <dbReference type="ARBA" id="ARBA00022448"/>
    </source>
</evidence>
<keyword evidence="3" id="KW-0812">Transmembrane</keyword>
<evidence type="ECO:0000256" key="5">
    <source>
        <dbReference type="ARBA" id="ARBA00023136"/>
    </source>
</evidence>
<proteinExistence type="predicted"/>
<sequence>MSTLDQDQAVPDHFVQIETPKPDLDTSFVSETPKFTLQWRNLSLKATVINPRTKQAEEKVILSNVSGTAKPGELLVIMGPSGAGKSSLLDCISGRNKAVEGEI</sequence>
<dbReference type="Pfam" id="PF00005">
    <property type="entry name" value="ABC_tran"/>
    <property type="match status" value="1"/>
</dbReference>
<evidence type="ECO:0000259" key="6">
    <source>
        <dbReference type="Pfam" id="PF00005"/>
    </source>
</evidence>
<dbReference type="PANTHER" id="PTHR48041">
    <property type="entry name" value="ABC TRANSPORTER G FAMILY MEMBER 28"/>
    <property type="match status" value="1"/>
</dbReference>
<dbReference type="InterPro" id="IPR003439">
    <property type="entry name" value="ABC_transporter-like_ATP-bd"/>
</dbReference>
<dbReference type="InterPro" id="IPR027417">
    <property type="entry name" value="P-loop_NTPase"/>
</dbReference>